<comment type="caution">
    <text evidence="1">The sequence shown here is derived from an EMBL/GenBank/DDBJ whole genome shotgun (WGS) entry which is preliminary data.</text>
</comment>
<keyword evidence="2" id="KW-1185">Reference proteome</keyword>
<dbReference type="InterPro" id="IPR027417">
    <property type="entry name" value="P-loop_NTPase"/>
</dbReference>
<sequence>MNQDHDTRVYVVCCQKGGVGKTTTTNNLAAIDAKVFPPQISQRLLDRIQALSAQPGGMDVVSHVAATRLLALCTGKDKLLDCPPAVLNDLRTTIGPLSRPSIAGVEEDAVHAALVAMLQEVEPQVLAISTDPQKSLLEWLTRVEKTRLREGRPMPMDYAQEDKNPHVLGKLKQMRRYRRIWVDSPGWLPGEDEENKKAILGKSLESADMAIVVIEPEDLAFTPTKQTINDVIKPAGIPFLVVINNWDPRDGEGDLNDTLTRCHKQGWPVAKTTVRRYKMHTSAPAAGLLCTSYKPNRKTSEAVQDYTELNLEITAGR</sequence>
<dbReference type="SUPFAM" id="SSF52540">
    <property type="entry name" value="P-loop containing nucleoside triphosphate hydrolases"/>
    <property type="match status" value="2"/>
</dbReference>
<gene>
    <name evidence="1" type="ORF">BC739_009431</name>
</gene>
<accession>A0ABR6BZ42</accession>
<reference evidence="1 2" key="1">
    <citation type="submission" date="2020-08" db="EMBL/GenBank/DDBJ databases">
        <title>Genomic Encyclopedia of Archaeal and Bacterial Type Strains, Phase II (KMG-II): from individual species to whole genera.</title>
        <authorList>
            <person name="Goeker M."/>
        </authorList>
    </citation>
    <scope>NUCLEOTIDE SEQUENCE [LARGE SCALE GENOMIC DNA]</scope>
    <source>
        <strain evidence="1 2">DSM 43850</strain>
    </source>
</reference>
<dbReference type="EMBL" id="JACJID010000011">
    <property type="protein sequence ID" value="MBA8932172.1"/>
    <property type="molecule type" value="Genomic_DNA"/>
</dbReference>
<proteinExistence type="predicted"/>
<evidence type="ECO:0000313" key="1">
    <source>
        <dbReference type="EMBL" id="MBA8932172.1"/>
    </source>
</evidence>
<organism evidence="1 2">
    <name type="scientific">Kutzneria viridogrisea</name>
    <dbReference type="NCBI Taxonomy" id="47990"/>
    <lineage>
        <taxon>Bacteria</taxon>
        <taxon>Bacillati</taxon>
        <taxon>Actinomycetota</taxon>
        <taxon>Actinomycetes</taxon>
        <taxon>Pseudonocardiales</taxon>
        <taxon>Pseudonocardiaceae</taxon>
        <taxon>Kutzneria</taxon>
    </lineage>
</organism>
<dbReference type="PANTHER" id="PTHR13696">
    <property type="entry name" value="P-LOOP CONTAINING NUCLEOSIDE TRIPHOSPHATE HYDROLASE"/>
    <property type="match status" value="1"/>
</dbReference>
<protein>
    <submittedName>
        <fullName evidence="1">Chromosome partitioning protein</fullName>
    </submittedName>
</protein>
<name>A0ABR6BZ42_9PSEU</name>
<dbReference type="Proteomes" id="UP000517916">
    <property type="component" value="Unassembled WGS sequence"/>
</dbReference>
<evidence type="ECO:0000313" key="2">
    <source>
        <dbReference type="Proteomes" id="UP000517916"/>
    </source>
</evidence>
<dbReference type="InterPro" id="IPR050678">
    <property type="entry name" value="DNA_Partitioning_ATPase"/>
</dbReference>
<dbReference type="PANTHER" id="PTHR13696:SF99">
    <property type="entry name" value="COBYRINIC ACID AC-DIAMIDE SYNTHASE"/>
    <property type="match status" value="1"/>
</dbReference>
<dbReference type="Gene3D" id="3.40.50.300">
    <property type="entry name" value="P-loop containing nucleotide triphosphate hydrolases"/>
    <property type="match status" value="2"/>
</dbReference>
<dbReference type="RefSeq" id="WP_182840694.1">
    <property type="nucleotide sequence ID" value="NZ_BAAABQ010000083.1"/>
</dbReference>